<keyword evidence="4" id="KW-1185">Reference proteome</keyword>
<proteinExistence type="predicted"/>
<sequence>MRAGFRKQQSGDASNSSIPESVPLTRKTAEASSQVTVTSGEDKAAPGAKSPQRSFLGLALDCVLVLLPLAFVGLLIAAALQDKKPESVVGDRIQDALLLSPTIFPIVFAAICGKTMKSIALYRSQDGMSLLLLEHLSGASSLFSALERVVILRSFGAIGIVTIVMWLLSPLGGQALSLRLLSKQHLYANTKQNATYLGPEFLNSTALDSGSGTQSHLSRITAIYLSALLSSAEVQGSPRDVWGNPKTEIPHWGPGETDASEWKPVISTNHTARFVNLIGLPVKAFGDKTTSEFVVSSIYMEVRCSSLEYTDTETFKQNLKGPLVTSSYTGGTFPNGTTSIVFPKMPTTNARLTTFLYVSNASWTRFESDITQPLEIFFGARVWETSTLGLPISLATCTVVPRGLETKLACAGHVCRAVAARKQPAELKGGGIWAVRAIMTRGHFCEMGTSYSSAKTGMTERFIFDGFVGEMGQDHSTKLYQIPLADFERRFQQVLNTFWYAATSQIFSNGNFSSFFNAPYALQTPAEVIEDLGLHYVCHWVWFGLALAIVFLLEGLAITNAVLRFRTRIPDIFGYVSSLTIGNKYCEGRDLEQSSALDGLERARALGHVQFQLADVKGGEDVGRIAFVPRGSQDEIGMSRVMFHRYYD</sequence>
<protein>
    <submittedName>
        <fullName evidence="3">Uncharacterized protein</fullName>
    </submittedName>
</protein>
<keyword evidence="2" id="KW-0812">Transmembrane</keyword>
<dbReference type="EMBL" id="WIGO01000639">
    <property type="protein sequence ID" value="KAF6807275.1"/>
    <property type="molecule type" value="Genomic_DNA"/>
</dbReference>
<feature type="compositionally biased region" description="Polar residues" evidence="1">
    <location>
        <begin position="30"/>
        <end position="39"/>
    </location>
</feature>
<comment type="caution">
    <text evidence="3">The sequence shown here is derived from an EMBL/GenBank/DDBJ whole genome shotgun (WGS) entry which is preliminary data.</text>
</comment>
<gene>
    <name evidence="3" type="ORF">CPLU01_15817</name>
</gene>
<organism evidence="3 4">
    <name type="scientific">Colletotrichum plurivorum</name>
    <dbReference type="NCBI Taxonomy" id="2175906"/>
    <lineage>
        <taxon>Eukaryota</taxon>
        <taxon>Fungi</taxon>
        <taxon>Dikarya</taxon>
        <taxon>Ascomycota</taxon>
        <taxon>Pezizomycotina</taxon>
        <taxon>Sordariomycetes</taxon>
        <taxon>Hypocreomycetidae</taxon>
        <taxon>Glomerellales</taxon>
        <taxon>Glomerellaceae</taxon>
        <taxon>Colletotrichum</taxon>
        <taxon>Colletotrichum orchidearum species complex</taxon>
    </lineage>
</organism>
<dbReference type="Proteomes" id="UP000654918">
    <property type="component" value="Unassembled WGS sequence"/>
</dbReference>
<evidence type="ECO:0000256" key="2">
    <source>
        <dbReference type="SAM" id="Phobius"/>
    </source>
</evidence>
<evidence type="ECO:0000313" key="4">
    <source>
        <dbReference type="Proteomes" id="UP000654918"/>
    </source>
</evidence>
<reference evidence="3" key="1">
    <citation type="journal article" date="2020" name="Phytopathology">
        <title>Genome Sequence Resources of Colletotrichum truncatum, C. plurivorum, C. musicola, and C. sojae: Four Species Pathogenic to Soybean (Glycine max).</title>
        <authorList>
            <person name="Rogerio F."/>
            <person name="Boufleur T.R."/>
            <person name="Ciampi-Guillardi M."/>
            <person name="Sukno S.A."/>
            <person name="Thon M.R."/>
            <person name="Massola Junior N.S."/>
            <person name="Baroncelli R."/>
        </authorList>
    </citation>
    <scope>NUCLEOTIDE SEQUENCE</scope>
    <source>
        <strain evidence="3">LFN00145</strain>
    </source>
</reference>
<dbReference type="AlphaFoldDB" id="A0A8H6MT47"/>
<evidence type="ECO:0000256" key="1">
    <source>
        <dbReference type="SAM" id="MobiDB-lite"/>
    </source>
</evidence>
<feature type="compositionally biased region" description="Polar residues" evidence="1">
    <location>
        <begin position="7"/>
        <end position="19"/>
    </location>
</feature>
<accession>A0A8H6MT47</accession>
<feature type="region of interest" description="Disordered" evidence="1">
    <location>
        <begin position="1"/>
        <end position="48"/>
    </location>
</feature>
<keyword evidence="2" id="KW-0472">Membrane</keyword>
<name>A0A8H6MT47_9PEZI</name>
<evidence type="ECO:0000313" key="3">
    <source>
        <dbReference type="EMBL" id="KAF6807275.1"/>
    </source>
</evidence>
<feature type="transmembrane region" description="Helical" evidence="2">
    <location>
        <begin position="540"/>
        <end position="563"/>
    </location>
</feature>
<feature type="transmembrane region" description="Helical" evidence="2">
    <location>
        <begin position="55"/>
        <end position="76"/>
    </location>
</feature>
<feature type="transmembrane region" description="Helical" evidence="2">
    <location>
        <begin position="150"/>
        <end position="168"/>
    </location>
</feature>
<keyword evidence="2" id="KW-1133">Transmembrane helix</keyword>
<feature type="transmembrane region" description="Helical" evidence="2">
    <location>
        <begin position="96"/>
        <end position="113"/>
    </location>
</feature>